<evidence type="ECO:0000256" key="1">
    <source>
        <dbReference type="SAM" id="MobiDB-lite"/>
    </source>
</evidence>
<dbReference type="AlphaFoldDB" id="A0A6J4LJQ7"/>
<accession>A0A6J4LJQ7</accession>
<dbReference type="EMBL" id="CADCUH010000071">
    <property type="protein sequence ID" value="CAA9335472.1"/>
    <property type="molecule type" value="Genomic_DNA"/>
</dbReference>
<feature type="non-terminal residue" evidence="2">
    <location>
        <position position="36"/>
    </location>
</feature>
<proteinExistence type="predicted"/>
<feature type="non-terminal residue" evidence="2">
    <location>
        <position position="1"/>
    </location>
</feature>
<reference evidence="2" key="1">
    <citation type="submission" date="2020-02" db="EMBL/GenBank/DDBJ databases">
        <authorList>
            <person name="Meier V. D."/>
        </authorList>
    </citation>
    <scope>NUCLEOTIDE SEQUENCE</scope>
    <source>
        <strain evidence="2">AVDCRST_MAG36</strain>
    </source>
</reference>
<gene>
    <name evidence="2" type="ORF">AVDCRST_MAG36-1152</name>
</gene>
<feature type="region of interest" description="Disordered" evidence="1">
    <location>
        <begin position="1"/>
        <end position="22"/>
    </location>
</feature>
<name>A0A6J4LJQ7_9ACTN</name>
<evidence type="ECO:0000313" key="2">
    <source>
        <dbReference type="EMBL" id="CAA9335472.1"/>
    </source>
</evidence>
<protein>
    <submittedName>
        <fullName evidence="2">Uncharacterized protein</fullName>
    </submittedName>
</protein>
<organism evidence="2">
    <name type="scientific">uncultured Nocardioidaceae bacterium</name>
    <dbReference type="NCBI Taxonomy" id="253824"/>
    <lineage>
        <taxon>Bacteria</taxon>
        <taxon>Bacillati</taxon>
        <taxon>Actinomycetota</taxon>
        <taxon>Actinomycetes</taxon>
        <taxon>Propionibacteriales</taxon>
        <taxon>Nocardioidaceae</taxon>
        <taxon>environmental samples</taxon>
    </lineage>
</organism>
<sequence length="36" mass="3896">SAGGWPTGSATHPRSSRPCGTGWRRCGVVVRRRSRT</sequence>